<dbReference type="AlphaFoldDB" id="A0A167WLE9"/>
<dbReference type="EMBL" id="KV417798">
    <property type="protein sequence ID" value="KZP06233.1"/>
    <property type="molecule type" value="Genomic_DNA"/>
</dbReference>
<gene>
    <name evidence="1" type="ORF">FIBSPDRAFT_842348</name>
</gene>
<dbReference type="Gene3D" id="3.40.50.300">
    <property type="entry name" value="P-loop containing nucleotide triphosphate hydrolases"/>
    <property type="match status" value="1"/>
</dbReference>
<dbReference type="OrthoDB" id="9989112at2759"/>
<reference evidence="1" key="1">
    <citation type="journal article" date="2016" name="Mol. Biol. Evol.">
        <title>Comparative Genomics of Early-Diverging Mushroom-Forming Fungi Provides Insights into the Origins of Lignocellulose Decay Capabilities.</title>
        <authorList>
            <person name="Nagy L.G."/>
            <person name="Riley R."/>
            <person name="Tritt A."/>
            <person name="Adam C."/>
            <person name="Daum C."/>
            <person name="Floudas D."/>
            <person name="Sun H."/>
            <person name="Yadav J.S."/>
            <person name="Pangilinan J."/>
            <person name="Larsson K.H."/>
            <person name="Matsuura K."/>
            <person name="Barry K."/>
            <person name="Labutti K."/>
            <person name="Kuo R."/>
            <person name="Ohm R.A."/>
            <person name="Bhattacharya S.S."/>
            <person name="Shirouzu T."/>
            <person name="Yoshinaga Y."/>
            <person name="Martin F.M."/>
            <person name="Grigoriev I.V."/>
            <person name="Hibbett D.S."/>
        </authorList>
    </citation>
    <scope>NUCLEOTIDE SEQUENCE [LARGE SCALE GENOMIC DNA]</scope>
    <source>
        <strain evidence="1">CBS 109695</strain>
    </source>
</reference>
<dbReference type="InterPro" id="IPR027417">
    <property type="entry name" value="P-loop_NTPase"/>
</dbReference>
<organism evidence="1">
    <name type="scientific">Athelia psychrophila</name>
    <dbReference type="NCBI Taxonomy" id="1759441"/>
    <lineage>
        <taxon>Eukaryota</taxon>
        <taxon>Fungi</taxon>
        <taxon>Dikarya</taxon>
        <taxon>Basidiomycota</taxon>
        <taxon>Agaricomycotina</taxon>
        <taxon>Agaricomycetes</taxon>
        <taxon>Agaricomycetidae</taxon>
        <taxon>Atheliales</taxon>
        <taxon>Atheliaceae</taxon>
        <taxon>Athelia</taxon>
    </lineage>
</organism>
<dbReference type="STRING" id="436010.A0A167WLE9"/>
<protein>
    <submittedName>
        <fullName evidence="1">Uncharacterized protein</fullName>
    </submittedName>
</protein>
<accession>A0A167WLE9</accession>
<proteinExistence type="predicted"/>
<name>A0A167WLE9_9AGAM</name>
<evidence type="ECO:0000313" key="1">
    <source>
        <dbReference type="EMBL" id="KZP06233.1"/>
    </source>
</evidence>
<sequence>MSSRQMHHLYIAGRFSTSYRVAIGADFITKSLPNPLDPENRMGVVLQIWEHFSSLSSAFLRGTVRCRDTNVRCPLRHPSSRWWNEFREQAPVREGEEDFCCVAVGNKVDVGTGTPNGSASIGKRR</sequence>